<keyword evidence="2" id="KW-1185">Reference proteome</keyword>
<organism evidence="1 2">
    <name type="scientific">Paenibacillus borealis</name>
    <dbReference type="NCBI Taxonomy" id="160799"/>
    <lineage>
        <taxon>Bacteria</taxon>
        <taxon>Bacillati</taxon>
        <taxon>Bacillota</taxon>
        <taxon>Bacilli</taxon>
        <taxon>Bacillales</taxon>
        <taxon>Paenibacillaceae</taxon>
        <taxon>Paenibacillus</taxon>
    </lineage>
</organism>
<sequence>MVVDTRKVIKGIYQEILERIELLLLNSSLEYVEHSSEVIEGGVYAWGQVDVLKDAYRMALIEEYLILVTRMRLDLEEKDSKALASFDHSCNIVLTYLKQETFVYENTTDDVLKTIEKELAIQYFLMNMPVENLK</sequence>
<proteinExistence type="predicted"/>
<gene>
    <name evidence="1" type="ORF">BSK56_14005</name>
</gene>
<comment type="caution">
    <text evidence="1">The sequence shown here is derived from an EMBL/GenBank/DDBJ whole genome shotgun (WGS) entry which is preliminary data.</text>
</comment>
<protein>
    <submittedName>
        <fullName evidence="1">Uncharacterized protein</fullName>
    </submittedName>
</protein>
<name>A0ABX3H9Y6_PAEBO</name>
<reference evidence="1 2" key="1">
    <citation type="submission" date="2016-10" db="EMBL/GenBank/DDBJ databases">
        <title>Paenibacillus species isolates.</title>
        <authorList>
            <person name="Beno S.M."/>
        </authorList>
    </citation>
    <scope>NUCLEOTIDE SEQUENCE [LARGE SCALE GENOMIC DNA]</scope>
    <source>
        <strain evidence="1 2">FSL H7-0744</strain>
    </source>
</reference>
<dbReference type="EMBL" id="MPTB01000016">
    <property type="protein sequence ID" value="OMD47292.1"/>
    <property type="molecule type" value="Genomic_DNA"/>
</dbReference>
<accession>A0ABX3H9Y6</accession>
<evidence type="ECO:0000313" key="2">
    <source>
        <dbReference type="Proteomes" id="UP000187412"/>
    </source>
</evidence>
<evidence type="ECO:0000313" key="1">
    <source>
        <dbReference type="EMBL" id="OMD47292.1"/>
    </source>
</evidence>
<dbReference type="Proteomes" id="UP000187412">
    <property type="component" value="Unassembled WGS sequence"/>
</dbReference>